<name>A0ACD3AQX4_9AGAR</name>
<reference evidence="1 2" key="1">
    <citation type="journal article" date="2019" name="Nat. Ecol. Evol.">
        <title>Megaphylogeny resolves global patterns of mushroom evolution.</title>
        <authorList>
            <person name="Varga T."/>
            <person name="Krizsan K."/>
            <person name="Foldi C."/>
            <person name="Dima B."/>
            <person name="Sanchez-Garcia M."/>
            <person name="Sanchez-Ramirez S."/>
            <person name="Szollosi G.J."/>
            <person name="Szarkandi J.G."/>
            <person name="Papp V."/>
            <person name="Albert L."/>
            <person name="Andreopoulos W."/>
            <person name="Angelini C."/>
            <person name="Antonin V."/>
            <person name="Barry K.W."/>
            <person name="Bougher N.L."/>
            <person name="Buchanan P."/>
            <person name="Buyck B."/>
            <person name="Bense V."/>
            <person name="Catcheside P."/>
            <person name="Chovatia M."/>
            <person name="Cooper J."/>
            <person name="Damon W."/>
            <person name="Desjardin D."/>
            <person name="Finy P."/>
            <person name="Geml J."/>
            <person name="Haridas S."/>
            <person name="Hughes K."/>
            <person name="Justo A."/>
            <person name="Karasinski D."/>
            <person name="Kautmanova I."/>
            <person name="Kiss B."/>
            <person name="Kocsube S."/>
            <person name="Kotiranta H."/>
            <person name="LaButti K.M."/>
            <person name="Lechner B.E."/>
            <person name="Liimatainen K."/>
            <person name="Lipzen A."/>
            <person name="Lukacs Z."/>
            <person name="Mihaltcheva S."/>
            <person name="Morgado L.N."/>
            <person name="Niskanen T."/>
            <person name="Noordeloos M.E."/>
            <person name="Ohm R.A."/>
            <person name="Ortiz-Santana B."/>
            <person name="Ovrebo C."/>
            <person name="Racz N."/>
            <person name="Riley R."/>
            <person name="Savchenko A."/>
            <person name="Shiryaev A."/>
            <person name="Soop K."/>
            <person name="Spirin V."/>
            <person name="Szebenyi C."/>
            <person name="Tomsovsky M."/>
            <person name="Tulloss R.E."/>
            <person name="Uehling J."/>
            <person name="Grigoriev I.V."/>
            <person name="Vagvolgyi C."/>
            <person name="Papp T."/>
            <person name="Martin F.M."/>
            <person name="Miettinen O."/>
            <person name="Hibbett D.S."/>
            <person name="Nagy L.G."/>
        </authorList>
    </citation>
    <scope>NUCLEOTIDE SEQUENCE [LARGE SCALE GENOMIC DNA]</scope>
    <source>
        <strain evidence="1 2">NL-1719</strain>
    </source>
</reference>
<organism evidence="1 2">
    <name type="scientific">Pluteus cervinus</name>
    <dbReference type="NCBI Taxonomy" id="181527"/>
    <lineage>
        <taxon>Eukaryota</taxon>
        <taxon>Fungi</taxon>
        <taxon>Dikarya</taxon>
        <taxon>Basidiomycota</taxon>
        <taxon>Agaricomycotina</taxon>
        <taxon>Agaricomycetes</taxon>
        <taxon>Agaricomycetidae</taxon>
        <taxon>Agaricales</taxon>
        <taxon>Pluteineae</taxon>
        <taxon>Pluteaceae</taxon>
        <taxon>Pluteus</taxon>
    </lineage>
</organism>
<keyword evidence="2" id="KW-1185">Reference proteome</keyword>
<dbReference type="Proteomes" id="UP000308600">
    <property type="component" value="Unassembled WGS sequence"/>
</dbReference>
<evidence type="ECO:0000313" key="1">
    <source>
        <dbReference type="EMBL" id="TFK68037.1"/>
    </source>
</evidence>
<accession>A0ACD3AQX4</accession>
<dbReference type="EMBL" id="ML208361">
    <property type="protein sequence ID" value="TFK68037.1"/>
    <property type="molecule type" value="Genomic_DNA"/>
</dbReference>
<evidence type="ECO:0000313" key="2">
    <source>
        <dbReference type="Proteomes" id="UP000308600"/>
    </source>
</evidence>
<proteinExistence type="predicted"/>
<sequence>MSIIFQHVPTSRRDLITVQELGEVCPIWKDISQETPALWTFFYLSFPLNEKYPELRLIQAYHWLLRSKALPCELEIDTTLSLIPSRLYKSHFRPLLASVSRRLTWFWFCGHVEDFEDLFQNLPHSFPELRSLSLVPRRFGSPLNIYPRAFRDSKFLKELTVSGRLFESTEVVKEVLSVKRLTALVLEGHGLLPGLAYTLFCTATNLVRCTISVKHFGGEEILAPAPISNISHRHLQELTLGYLSTDFAWLIRHFKFPALTKLNMKGDPKIERTLINSSVSGVLLELHRRDPFPLEVLELKDVNLDVQEFVTFLKRVPMLAELRVLGVNDSFYLQNRIRGLSSGALPILSELKVATIC</sequence>
<protein>
    <submittedName>
        <fullName evidence="1">Uncharacterized protein</fullName>
    </submittedName>
</protein>
<gene>
    <name evidence="1" type="ORF">BDN72DRAFT_858717</name>
</gene>